<name>A0A9X0DA77_9CNID</name>
<accession>A0A9X0DA77</accession>
<dbReference type="Proteomes" id="UP001163046">
    <property type="component" value="Unassembled WGS sequence"/>
</dbReference>
<sequence>MVYTRYSELCRLRTFLWILGLGVLLLYATYKALNEGTFVSPGVIAAQADVLNESTNATVTVTKASTAKPFIYLTQTEQCLPQNLAASSQIGDPNTCNCDVIVLSYRTKCHEQNLSHVTYLFDPDTGWGSGRNALYFTAINRTQDYHYYIVLDDDAVLSFNEFTPPEMKKLQPFRAFEEWLLDYEPAVGVLNNKDHHGASWTFERRKQVCGITERSMVLPIVWFDGIFNSYHRKAIQHLFPYRVQYETISWWSLHRYMFTAVELKFRGQALMYVPVTSGNPAHRPYPRSLKNVQIYWREYIETIQQEAPLVYRNRSLFDHFKQNLAVYDITSSTYCINVTRHQPIVPFAHFERETKLN</sequence>
<reference evidence="2" key="1">
    <citation type="submission" date="2023-01" db="EMBL/GenBank/DDBJ databases">
        <title>Genome assembly of the deep-sea coral Lophelia pertusa.</title>
        <authorList>
            <person name="Herrera S."/>
            <person name="Cordes E."/>
        </authorList>
    </citation>
    <scope>NUCLEOTIDE SEQUENCE</scope>
    <source>
        <strain evidence="2">USNM1676648</strain>
        <tissue evidence="2">Polyp</tissue>
    </source>
</reference>
<keyword evidence="1" id="KW-1133">Transmembrane helix</keyword>
<evidence type="ECO:0000313" key="3">
    <source>
        <dbReference type="Proteomes" id="UP001163046"/>
    </source>
</evidence>
<feature type="transmembrane region" description="Helical" evidence="1">
    <location>
        <begin position="12"/>
        <end position="30"/>
    </location>
</feature>
<proteinExistence type="predicted"/>
<protein>
    <submittedName>
        <fullName evidence="2">Uncharacterized protein</fullName>
    </submittedName>
</protein>
<evidence type="ECO:0000256" key="1">
    <source>
        <dbReference type="SAM" id="Phobius"/>
    </source>
</evidence>
<keyword evidence="1" id="KW-0472">Membrane</keyword>
<dbReference type="EMBL" id="MU825402">
    <property type="protein sequence ID" value="KAJ7392261.1"/>
    <property type="molecule type" value="Genomic_DNA"/>
</dbReference>
<gene>
    <name evidence="2" type="ORF">OS493_013640</name>
</gene>
<dbReference type="OrthoDB" id="5948429at2759"/>
<evidence type="ECO:0000313" key="2">
    <source>
        <dbReference type="EMBL" id="KAJ7392261.1"/>
    </source>
</evidence>
<organism evidence="2 3">
    <name type="scientific">Desmophyllum pertusum</name>
    <dbReference type="NCBI Taxonomy" id="174260"/>
    <lineage>
        <taxon>Eukaryota</taxon>
        <taxon>Metazoa</taxon>
        <taxon>Cnidaria</taxon>
        <taxon>Anthozoa</taxon>
        <taxon>Hexacorallia</taxon>
        <taxon>Scleractinia</taxon>
        <taxon>Caryophylliina</taxon>
        <taxon>Caryophylliidae</taxon>
        <taxon>Desmophyllum</taxon>
    </lineage>
</organism>
<comment type="caution">
    <text evidence="2">The sequence shown here is derived from an EMBL/GenBank/DDBJ whole genome shotgun (WGS) entry which is preliminary data.</text>
</comment>
<dbReference type="AlphaFoldDB" id="A0A9X0DA77"/>
<keyword evidence="3" id="KW-1185">Reference proteome</keyword>
<keyword evidence="1" id="KW-0812">Transmembrane</keyword>